<feature type="region of interest" description="Disordered" evidence="2">
    <location>
        <begin position="274"/>
        <end position="293"/>
    </location>
</feature>
<evidence type="ECO:0000259" key="3">
    <source>
        <dbReference type="PROSITE" id="PS50800"/>
    </source>
</evidence>
<feature type="compositionally biased region" description="Polar residues" evidence="2">
    <location>
        <begin position="275"/>
        <end position="287"/>
    </location>
</feature>
<dbReference type="EMBL" id="BLLF01002657">
    <property type="protein sequence ID" value="GFH24881.1"/>
    <property type="molecule type" value="Genomic_DNA"/>
</dbReference>
<proteinExistence type="inferred from homology"/>
<feature type="compositionally biased region" description="Polar residues" evidence="2">
    <location>
        <begin position="97"/>
        <end position="119"/>
    </location>
</feature>
<feature type="compositionally biased region" description="Low complexity" evidence="2">
    <location>
        <begin position="357"/>
        <end position="373"/>
    </location>
</feature>
<dbReference type="AlphaFoldDB" id="A0A699ZRC8"/>
<dbReference type="SMART" id="SM00513">
    <property type="entry name" value="SAP"/>
    <property type="match status" value="2"/>
</dbReference>
<sequence>PNVATRPSFLNVHSPRSFGASKLAKTALFSSANDISDAIRHLTLGDLREQCRARGLNPGGGQEALRQRVRDHMGETGDVSIRTMQTASQQDEDAHFSANNYQRPGGNQNLGNRLTNRPSSRVMAPPGGVSQIQFGERPDLDARQPAVTRAAEDLLAKMGLGDTDQMLGNQYGGYDTPAAGARNAPMQGHLGRGDPSHYGPSQVDFGGYQMTHAAPPPPGPGQGMLSQDMVAQTDATIKAMTMAELRTECRNRGVSPAGSLVALRERLGEHMVATQDPSMGGQTTAVTHGSAHGHGNGSVNEAMHGNPGSGNNYARPGGQQNVGNFLADRPSSRVLAPPGGNTQISFGDHTLPGYGSPAPKAAPSAPTQAAPAPYGVSSGNTSSRDSGYVAGHSSQDMNVGHMANNYSRPNGQQNVGNYITGRNSSRVLAPPGGKSQITFG</sequence>
<dbReference type="Proteomes" id="UP000485058">
    <property type="component" value="Unassembled WGS sequence"/>
</dbReference>
<comment type="caution">
    <text evidence="4">The sequence shown here is derived from an EMBL/GenBank/DDBJ whole genome shotgun (WGS) entry which is preliminary data.</text>
</comment>
<feature type="non-terminal residue" evidence="4">
    <location>
        <position position="1"/>
    </location>
</feature>
<reference evidence="4 5" key="1">
    <citation type="submission" date="2020-02" db="EMBL/GenBank/DDBJ databases">
        <title>Draft genome sequence of Haematococcus lacustris strain NIES-144.</title>
        <authorList>
            <person name="Morimoto D."/>
            <person name="Nakagawa S."/>
            <person name="Yoshida T."/>
            <person name="Sawayama S."/>
        </authorList>
    </citation>
    <scope>NUCLEOTIDE SEQUENCE [LARGE SCALE GENOMIC DNA]</scope>
    <source>
        <strain evidence="4 5">NIES-144</strain>
    </source>
</reference>
<evidence type="ECO:0000313" key="4">
    <source>
        <dbReference type="EMBL" id="GFH24881.1"/>
    </source>
</evidence>
<dbReference type="PANTHER" id="PTHR33403:SF31">
    <property type="entry name" value="PROTEIN SPIRAL1-LIKE 1"/>
    <property type="match status" value="1"/>
</dbReference>
<feature type="domain" description="SAP" evidence="3">
    <location>
        <begin position="237"/>
        <end position="271"/>
    </location>
</feature>
<dbReference type="GO" id="GO:0010005">
    <property type="term" value="C:cortical microtubule, transverse to long axis"/>
    <property type="evidence" value="ECO:0007669"/>
    <property type="project" value="TreeGrafter"/>
</dbReference>
<dbReference type="InterPro" id="IPR039613">
    <property type="entry name" value="SPR1/2/3/4/5"/>
</dbReference>
<feature type="region of interest" description="Disordered" evidence="2">
    <location>
        <begin position="178"/>
        <end position="225"/>
    </location>
</feature>
<evidence type="ECO:0000256" key="1">
    <source>
        <dbReference type="ARBA" id="ARBA00009656"/>
    </source>
</evidence>
<feature type="region of interest" description="Disordered" evidence="2">
    <location>
        <begin position="315"/>
        <end position="440"/>
    </location>
</feature>
<evidence type="ECO:0000313" key="5">
    <source>
        <dbReference type="Proteomes" id="UP000485058"/>
    </source>
</evidence>
<dbReference type="Gene3D" id="1.10.720.30">
    <property type="entry name" value="SAP domain"/>
    <property type="match status" value="1"/>
</dbReference>
<feature type="non-terminal residue" evidence="4">
    <location>
        <position position="440"/>
    </location>
</feature>
<dbReference type="PANTHER" id="PTHR33403">
    <property type="entry name" value="SPR1"/>
    <property type="match status" value="1"/>
</dbReference>
<accession>A0A699ZRC8</accession>
<feature type="compositionally biased region" description="Polar residues" evidence="2">
    <location>
        <begin position="404"/>
        <end position="426"/>
    </location>
</feature>
<dbReference type="PROSITE" id="PS50800">
    <property type="entry name" value="SAP"/>
    <property type="match status" value="2"/>
</dbReference>
<evidence type="ECO:0000256" key="2">
    <source>
        <dbReference type="SAM" id="MobiDB-lite"/>
    </source>
</evidence>
<dbReference type="InterPro" id="IPR003034">
    <property type="entry name" value="SAP_dom"/>
</dbReference>
<organism evidence="4 5">
    <name type="scientific">Haematococcus lacustris</name>
    <name type="common">Green alga</name>
    <name type="synonym">Haematococcus pluvialis</name>
    <dbReference type="NCBI Taxonomy" id="44745"/>
    <lineage>
        <taxon>Eukaryota</taxon>
        <taxon>Viridiplantae</taxon>
        <taxon>Chlorophyta</taxon>
        <taxon>core chlorophytes</taxon>
        <taxon>Chlorophyceae</taxon>
        <taxon>CS clade</taxon>
        <taxon>Chlamydomonadales</taxon>
        <taxon>Haematococcaceae</taxon>
        <taxon>Haematococcus</taxon>
    </lineage>
</organism>
<dbReference type="InterPro" id="IPR036361">
    <property type="entry name" value="SAP_dom_sf"/>
</dbReference>
<feature type="domain" description="SAP" evidence="3">
    <location>
        <begin position="39"/>
        <end position="73"/>
    </location>
</feature>
<dbReference type="GO" id="GO:0043622">
    <property type="term" value="P:cortical microtubule organization"/>
    <property type="evidence" value="ECO:0007669"/>
    <property type="project" value="InterPro"/>
</dbReference>
<gene>
    <name evidence="4" type="ORF">HaLaN_22752</name>
</gene>
<protein>
    <submittedName>
        <fullName evidence="4">SAP domain-containing protein</fullName>
    </submittedName>
</protein>
<feature type="region of interest" description="Disordered" evidence="2">
    <location>
        <begin position="86"/>
        <end position="127"/>
    </location>
</feature>
<comment type="similarity">
    <text evidence="1">Belongs to the SPIRAL1 family.</text>
</comment>
<name>A0A699ZRC8_HAELA</name>
<keyword evidence="5" id="KW-1185">Reference proteome</keyword>